<evidence type="ECO:0000313" key="2">
    <source>
        <dbReference type="Proteomes" id="UP000294335"/>
    </source>
</evidence>
<keyword evidence="2" id="KW-1185">Reference proteome</keyword>
<dbReference type="InterPro" id="IPR053734">
    <property type="entry name" value="Phage_Head-Tail_Connect_sf"/>
</dbReference>
<dbReference type="EMBL" id="OPYN01000069">
    <property type="protein sequence ID" value="SPO59712.1"/>
    <property type="molecule type" value="Genomic_DNA"/>
</dbReference>
<organism evidence="1 2">
    <name type="scientific">Pseudomonas inefficax</name>
    <dbReference type="NCBI Taxonomy" id="2078786"/>
    <lineage>
        <taxon>Bacteria</taxon>
        <taxon>Pseudomonadati</taxon>
        <taxon>Pseudomonadota</taxon>
        <taxon>Gammaproteobacteria</taxon>
        <taxon>Pseudomonadales</taxon>
        <taxon>Pseudomonadaceae</taxon>
        <taxon>Pseudomonas</taxon>
    </lineage>
</organism>
<reference evidence="1 2" key="1">
    <citation type="submission" date="2018-02" db="EMBL/GenBank/DDBJ databases">
        <authorList>
            <person name="Dubost A."/>
        </authorList>
    </citation>
    <scope>NUCLEOTIDE SEQUENCE [LARGE SCALE GENOMIC DNA]</scope>
    <source>
        <strain evidence="2">JV551A3</strain>
    </source>
</reference>
<dbReference type="Gene3D" id="2.40.10.180">
    <property type="entry name" value="Phage tail proteins"/>
    <property type="match status" value="1"/>
</dbReference>
<dbReference type="Pfam" id="PF05354">
    <property type="entry name" value="Phage_attach"/>
    <property type="match status" value="1"/>
</dbReference>
<evidence type="ECO:0000313" key="1">
    <source>
        <dbReference type="EMBL" id="SPO59712.1"/>
    </source>
</evidence>
<gene>
    <name evidence="1" type="ORF">JV551A3_V1_690028</name>
</gene>
<accession>A0AAQ1SSC3</accession>
<name>A0AAQ1SSC3_9PSED</name>
<dbReference type="InterPro" id="IPR008018">
    <property type="entry name" value="Phage_tail_attach_FII"/>
</dbReference>
<protein>
    <submittedName>
        <fullName evidence="1">Uncharacterized protein</fullName>
    </submittedName>
</protein>
<proteinExistence type="predicted"/>
<sequence>MGFRDQVAFMDRALLDALGDEAEIEGVADPVPGFFSAPWLQPKLGQINTGVREPVFAVRIAQANGIKEGMHLVIKLAPEDGGGRYVIAGRKPDGTGWINLTLREVRS</sequence>
<dbReference type="AlphaFoldDB" id="A0AAQ1SSC3"/>
<dbReference type="GO" id="GO:0019068">
    <property type="term" value="P:virion assembly"/>
    <property type="evidence" value="ECO:0007669"/>
    <property type="project" value="InterPro"/>
</dbReference>
<comment type="caution">
    <text evidence="1">The sequence shown here is derived from an EMBL/GenBank/DDBJ whole genome shotgun (WGS) entry which is preliminary data.</text>
</comment>
<dbReference type="Proteomes" id="UP000294335">
    <property type="component" value="Unassembled WGS sequence"/>
</dbReference>